<comment type="caution">
    <text evidence="5">Lacks conserved residue(s) required for the propagation of feature annotation.</text>
</comment>
<organism evidence="6 7">
    <name type="scientific">Fasciolopsis buskii</name>
    <dbReference type="NCBI Taxonomy" id="27845"/>
    <lineage>
        <taxon>Eukaryota</taxon>
        <taxon>Metazoa</taxon>
        <taxon>Spiralia</taxon>
        <taxon>Lophotrochozoa</taxon>
        <taxon>Platyhelminthes</taxon>
        <taxon>Trematoda</taxon>
        <taxon>Digenea</taxon>
        <taxon>Plagiorchiida</taxon>
        <taxon>Echinostomata</taxon>
        <taxon>Echinostomatoidea</taxon>
        <taxon>Fasciolidae</taxon>
        <taxon>Fasciolopsis</taxon>
    </lineage>
</organism>
<accession>A0A8E0S0X6</accession>
<keyword evidence="4 5" id="KW-0472">Membrane</keyword>
<dbReference type="OrthoDB" id="7933078at2759"/>
<sequence length="160" mass="18112">MQSKRDFSQWGAGLFAGLLILLLAAPLNFFLGSSLFEFTIAAGGSLLFCLLIVYDTYRIMHHCSAEDYVVACVDLYLDILNLFVYLLRVLRSFFLGSSLFEFTIAAGGSLLFCLLIVYDTYRIMHHCSAEDYVVACVDLYLDILNLFVYLLRVLRSVEAQ</sequence>
<evidence type="ECO:0000313" key="7">
    <source>
        <dbReference type="Proteomes" id="UP000728185"/>
    </source>
</evidence>
<evidence type="ECO:0000256" key="4">
    <source>
        <dbReference type="ARBA" id="ARBA00023136"/>
    </source>
</evidence>
<evidence type="ECO:0000256" key="5">
    <source>
        <dbReference type="RuleBase" id="RU004379"/>
    </source>
</evidence>
<comment type="caution">
    <text evidence="6">The sequence shown here is derived from an EMBL/GenBank/DDBJ whole genome shotgun (WGS) entry which is preliminary data.</text>
</comment>
<reference evidence="6" key="1">
    <citation type="submission" date="2019-05" db="EMBL/GenBank/DDBJ databases">
        <title>Annotation for the trematode Fasciolopsis buski.</title>
        <authorList>
            <person name="Choi Y.-J."/>
        </authorList>
    </citation>
    <scope>NUCLEOTIDE SEQUENCE</scope>
    <source>
        <strain evidence="6">HT</strain>
        <tissue evidence="6">Whole worm</tissue>
    </source>
</reference>
<feature type="transmembrane region" description="Helical" evidence="5">
    <location>
        <begin position="68"/>
        <end position="87"/>
    </location>
</feature>
<keyword evidence="2 5" id="KW-0812">Transmembrane</keyword>
<evidence type="ECO:0000256" key="2">
    <source>
        <dbReference type="ARBA" id="ARBA00022692"/>
    </source>
</evidence>
<comment type="subcellular location">
    <subcellularLocation>
        <location evidence="1">Membrane</location>
        <topology evidence="1">Multi-pass membrane protein</topology>
    </subcellularLocation>
</comment>
<gene>
    <name evidence="6" type="ORF">FBUS_08932</name>
</gene>
<feature type="transmembrane region" description="Helical" evidence="5">
    <location>
        <begin position="12"/>
        <end position="32"/>
    </location>
</feature>
<dbReference type="InterPro" id="IPR006214">
    <property type="entry name" value="Bax_inhibitor_1-related"/>
</dbReference>
<keyword evidence="7" id="KW-1185">Reference proteome</keyword>
<evidence type="ECO:0000313" key="6">
    <source>
        <dbReference type="EMBL" id="KAA0196070.1"/>
    </source>
</evidence>
<dbReference type="GO" id="GO:0016020">
    <property type="term" value="C:membrane"/>
    <property type="evidence" value="ECO:0007669"/>
    <property type="project" value="UniProtKB-SubCell"/>
</dbReference>
<keyword evidence="3 5" id="KW-1133">Transmembrane helix</keyword>
<dbReference type="Pfam" id="PF01027">
    <property type="entry name" value="Bax1-I"/>
    <property type="match status" value="2"/>
</dbReference>
<comment type="similarity">
    <text evidence="5">Belongs to the BI1 family.</text>
</comment>
<evidence type="ECO:0000256" key="3">
    <source>
        <dbReference type="ARBA" id="ARBA00022989"/>
    </source>
</evidence>
<dbReference type="GO" id="GO:0043066">
    <property type="term" value="P:negative regulation of apoptotic process"/>
    <property type="evidence" value="ECO:0007669"/>
    <property type="project" value="TreeGrafter"/>
</dbReference>
<feature type="transmembrane region" description="Helical" evidence="5">
    <location>
        <begin position="38"/>
        <end position="56"/>
    </location>
</feature>
<evidence type="ECO:0000256" key="1">
    <source>
        <dbReference type="ARBA" id="ARBA00004141"/>
    </source>
</evidence>
<proteinExistence type="inferred from homology"/>
<dbReference type="Proteomes" id="UP000728185">
    <property type="component" value="Unassembled WGS sequence"/>
</dbReference>
<dbReference type="AlphaFoldDB" id="A0A8E0S0X6"/>
<feature type="transmembrane region" description="Helical" evidence="5">
    <location>
        <begin position="99"/>
        <end position="120"/>
    </location>
</feature>
<dbReference type="EMBL" id="LUCM01003255">
    <property type="protein sequence ID" value="KAA0196070.1"/>
    <property type="molecule type" value="Genomic_DNA"/>
</dbReference>
<dbReference type="PANTHER" id="PTHR23291:SF50">
    <property type="entry name" value="PROTEIN LIFEGUARD 4"/>
    <property type="match status" value="1"/>
</dbReference>
<dbReference type="PANTHER" id="PTHR23291">
    <property type="entry name" value="BAX INHIBITOR-RELATED"/>
    <property type="match status" value="1"/>
</dbReference>
<protein>
    <submittedName>
        <fullName evidence="6">Transmembrane BAX inhibitor motif-containing protein 4</fullName>
    </submittedName>
</protein>
<name>A0A8E0S0X6_9TREM</name>